<dbReference type="Pfam" id="PF16925">
    <property type="entry name" value="TetR_C_13"/>
    <property type="match status" value="1"/>
</dbReference>
<evidence type="ECO:0000256" key="1">
    <source>
        <dbReference type="ARBA" id="ARBA00023015"/>
    </source>
</evidence>
<dbReference type="AlphaFoldDB" id="A0A7G8BG94"/>
<dbReference type="InterPro" id="IPR001647">
    <property type="entry name" value="HTH_TetR"/>
</dbReference>
<dbReference type="PROSITE" id="PS01081">
    <property type="entry name" value="HTH_TETR_1"/>
    <property type="match status" value="1"/>
</dbReference>
<dbReference type="PANTHER" id="PTHR47506">
    <property type="entry name" value="TRANSCRIPTIONAL REGULATORY PROTEIN"/>
    <property type="match status" value="1"/>
</dbReference>
<feature type="DNA-binding region" description="H-T-H motif" evidence="4">
    <location>
        <begin position="32"/>
        <end position="51"/>
    </location>
</feature>
<dbReference type="PRINTS" id="PR00455">
    <property type="entry name" value="HTHTETR"/>
</dbReference>
<dbReference type="InterPro" id="IPR009057">
    <property type="entry name" value="Homeodomain-like_sf"/>
</dbReference>
<name>A0A7G8BG94_9BACT</name>
<dbReference type="InterPro" id="IPR036271">
    <property type="entry name" value="Tet_transcr_reg_TetR-rel_C_sf"/>
</dbReference>
<dbReference type="SUPFAM" id="SSF48498">
    <property type="entry name" value="Tetracyclin repressor-like, C-terminal domain"/>
    <property type="match status" value="1"/>
</dbReference>
<feature type="domain" description="HTH tetR-type" evidence="5">
    <location>
        <begin position="9"/>
        <end position="69"/>
    </location>
</feature>
<dbReference type="SUPFAM" id="SSF46689">
    <property type="entry name" value="Homeodomain-like"/>
    <property type="match status" value="1"/>
</dbReference>
<evidence type="ECO:0000256" key="3">
    <source>
        <dbReference type="ARBA" id="ARBA00023163"/>
    </source>
</evidence>
<proteinExistence type="predicted"/>
<dbReference type="Proteomes" id="UP000515312">
    <property type="component" value="Chromosome"/>
</dbReference>
<evidence type="ECO:0000259" key="5">
    <source>
        <dbReference type="PROSITE" id="PS50977"/>
    </source>
</evidence>
<dbReference type="KEGG" id="adin:H7849_21210"/>
<keyword evidence="1" id="KW-0805">Transcription regulation</keyword>
<dbReference type="InterPro" id="IPR023772">
    <property type="entry name" value="DNA-bd_HTH_TetR-type_CS"/>
</dbReference>
<dbReference type="Pfam" id="PF00440">
    <property type="entry name" value="TetR_N"/>
    <property type="match status" value="1"/>
</dbReference>
<keyword evidence="7" id="KW-1185">Reference proteome</keyword>
<dbReference type="PROSITE" id="PS50977">
    <property type="entry name" value="HTH_TETR_2"/>
    <property type="match status" value="1"/>
</dbReference>
<dbReference type="EMBL" id="CP060394">
    <property type="protein sequence ID" value="QNI31564.1"/>
    <property type="molecule type" value="Genomic_DNA"/>
</dbReference>
<keyword evidence="3" id="KW-0804">Transcription</keyword>
<keyword evidence="2 4" id="KW-0238">DNA-binding</keyword>
<accession>A0A7G8BG94</accession>
<evidence type="ECO:0000313" key="6">
    <source>
        <dbReference type="EMBL" id="QNI31564.1"/>
    </source>
</evidence>
<dbReference type="InterPro" id="IPR011075">
    <property type="entry name" value="TetR_C"/>
</dbReference>
<evidence type="ECO:0000313" key="7">
    <source>
        <dbReference type="Proteomes" id="UP000515312"/>
    </source>
</evidence>
<protein>
    <submittedName>
        <fullName evidence="6">TetR/AcrR family transcriptional regulator</fullName>
    </submittedName>
</protein>
<dbReference type="RefSeq" id="WP_186742311.1">
    <property type="nucleotide sequence ID" value="NZ_CP060394.1"/>
</dbReference>
<dbReference type="Gene3D" id="1.10.357.10">
    <property type="entry name" value="Tetracycline Repressor, domain 2"/>
    <property type="match status" value="1"/>
</dbReference>
<evidence type="ECO:0000256" key="2">
    <source>
        <dbReference type="ARBA" id="ARBA00023125"/>
    </source>
</evidence>
<gene>
    <name evidence="6" type="ORF">H7849_21210</name>
</gene>
<sequence length="199" mass="21692">MGTFLSKGEKTRDKIIRKAAAVFNQRGYSGTSLSELMEETGLEKGGIYRHFDSKEDLAVAAFDYAWSEIKQRRLAMLDQIPSPLGKLHGMINGFAAKPSAVPGGCALMNTAIDSDDGNPVLRAHAREALREWLSYIEDLVSQALRKGEIDAGASPSSIASIIIATLEGSLMMSRLTNDRTAMSHAREHLHKMVDGITTK</sequence>
<organism evidence="6 7">
    <name type="scientific">Alloacidobacterium dinghuense</name>
    <dbReference type="NCBI Taxonomy" id="2763107"/>
    <lineage>
        <taxon>Bacteria</taxon>
        <taxon>Pseudomonadati</taxon>
        <taxon>Acidobacteriota</taxon>
        <taxon>Terriglobia</taxon>
        <taxon>Terriglobales</taxon>
        <taxon>Acidobacteriaceae</taxon>
        <taxon>Alloacidobacterium</taxon>
    </lineage>
</organism>
<dbReference type="PANTHER" id="PTHR47506:SF3">
    <property type="entry name" value="HTH-TYPE TRANSCRIPTIONAL REGULATOR LMRA"/>
    <property type="match status" value="1"/>
</dbReference>
<dbReference type="GO" id="GO:0003677">
    <property type="term" value="F:DNA binding"/>
    <property type="evidence" value="ECO:0007669"/>
    <property type="project" value="UniProtKB-UniRule"/>
</dbReference>
<reference evidence="6 7" key="1">
    <citation type="submission" date="2020-08" db="EMBL/GenBank/DDBJ databases">
        <title>Edaphobacter telluris sp. nov. and Acidobacterium dinghuensis sp. nov., two acidobacteria isolated from forest soil.</title>
        <authorList>
            <person name="Fu J."/>
            <person name="Qiu L."/>
        </authorList>
    </citation>
    <scope>NUCLEOTIDE SEQUENCE [LARGE SCALE GENOMIC DNA]</scope>
    <source>
        <strain evidence="6">4Y35</strain>
    </source>
</reference>
<evidence type="ECO:0000256" key="4">
    <source>
        <dbReference type="PROSITE-ProRule" id="PRU00335"/>
    </source>
</evidence>